<dbReference type="PANTHER" id="PTHR33067:SF9">
    <property type="entry name" value="RNA-DIRECTED DNA POLYMERASE"/>
    <property type="match status" value="1"/>
</dbReference>
<gene>
    <name evidence="1" type="ORF">Tci_016453</name>
</gene>
<proteinExistence type="predicted"/>
<dbReference type="InterPro" id="IPR021109">
    <property type="entry name" value="Peptidase_aspartic_dom_sf"/>
</dbReference>
<comment type="caution">
    <text evidence="1">The sequence shown here is derived from an EMBL/GenBank/DDBJ whole genome shotgun (WGS) entry which is preliminary data.</text>
</comment>
<evidence type="ECO:0008006" key="2">
    <source>
        <dbReference type="Google" id="ProtNLM"/>
    </source>
</evidence>
<accession>A0A6L2K8Y5</accession>
<name>A0A6L2K8Y5_TANCI</name>
<dbReference type="AlphaFoldDB" id="A0A6L2K8Y5"/>
<dbReference type="PANTHER" id="PTHR33067">
    <property type="entry name" value="RNA-DIRECTED DNA POLYMERASE-RELATED"/>
    <property type="match status" value="1"/>
</dbReference>
<reference evidence="1" key="1">
    <citation type="journal article" date="2019" name="Sci. Rep.">
        <title>Draft genome of Tanacetum cinerariifolium, the natural source of mosquito coil.</title>
        <authorList>
            <person name="Yamashiro T."/>
            <person name="Shiraishi A."/>
            <person name="Satake H."/>
            <person name="Nakayama K."/>
        </authorList>
    </citation>
    <scope>NUCLEOTIDE SEQUENCE</scope>
</reference>
<sequence length="328" mass="38246">MRMPMIMLIESSTTSAKRWVDRLTRGAVNTWDLLNKAFIQRTRYEEAEENVYAIQVGCQIYEGPHLDKECPLNEELKQLEEVNYGEFRHFASFNESNGAKFRMGPPRYYTCTDNRPPYGEKRPSLEKLMNKHQEESARRSAKKKQWFKKLQENAQINTRNQIASLRNLDTKIKQLTKELYSRTTYVTLSSSTRQCKVVNDDHETQHRSIYSIKPNNKEGWKSMDIQCQLPPKELNPRNFTLPCTIGNFNFYGLVDLGASVNVMPRNTFEYLRLANLRNTNMLVEMADMTKKAPLGIDNSKVSYDIEKKGHNFTTPTEKIFMIKSDLEN</sequence>
<dbReference type="Gene3D" id="2.40.70.10">
    <property type="entry name" value="Acid Proteases"/>
    <property type="match status" value="1"/>
</dbReference>
<organism evidence="1">
    <name type="scientific">Tanacetum cinerariifolium</name>
    <name type="common">Dalmatian daisy</name>
    <name type="synonym">Chrysanthemum cinerariifolium</name>
    <dbReference type="NCBI Taxonomy" id="118510"/>
    <lineage>
        <taxon>Eukaryota</taxon>
        <taxon>Viridiplantae</taxon>
        <taxon>Streptophyta</taxon>
        <taxon>Embryophyta</taxon>
        <taxon>Tracheophyta</taxon>
        <taxon>Spermatophyta</taxon>
        <taxon>Magnoliopsida</taxon>
        <taxon>eudicotyledons</taxon>
        <taxon>Gunneridae</taxon>
        <taxon>Pentapetalae</taxon>
        <taxon>asterids</taxon>
        <taxon>campanulids</taxon>
        <taxon>Asterales</taxon>
        <taxon>Asteraceae</taxon>
        <taxon>Asteroideae</taxon>
        <taxon>Anthemideae</taxon>
        <taxon>Anthemidinae</taxon>
        <taxon>Tanacetum</taxon>
    </lineage>
</organism>
<protein>
    <recommendedName>
        <fullName evidence="2">Reverse transcriptase domain-containing protein</fullName>
    </recommendedName>
</protein>
<evidence type="ECO:0000313" key="1">
    <source>
        <dbReference type="EMBL" id="GEU44475.1"/>
    </source>
</evidence>
<dbReference type="EMBL" id="BKCJ010001851">
    <property type="protein sequence ID" value="GEU44475.1"/>
    <property type="molecule type" value="Genomic_DNA"/>
</dbReference>